<dbReference type="Gene3D" id="3.30.479.10">
    <property type="entry name" value="6-pyruvoyl tetrahydropterin synthase/QueD"/>
    <property type="match status" value="1"/>
</dbReference>
<dbReference type="SUPFAM" id="SSF55620">
    <property type="entry name" value="Tetrahydrobiopterin biosynthesis enzymes-like"/>
    <property type="match status" value="1"/>
</dbReference>
<gene>
    <name evidence="11" type="ORF">GPA_06370</name>
</gene>
<dbReference type="PANTHER" id="PTHR12589">
    <property type="entry name" value="PYRUVOYL TETRAHYDROBIOPTERIN SYNTHASE"/>
    <property type="match status" value="1"/>
</dbReference>
<evidence type="ECO:0000256" key="9">
    <source>
        <dbReference type="ARBA" id="ARBA00031449"/>
    </source>
</evidence>
<comment type="catalytic activity">
    <reaction evidence="10">
        <text>7,8-dihydroneopterin 3'-triphosphate + H2O = 6-carboxy-5,6,7,8-tetrahydropterin + triphosphate + acetaldehyde + 2 H(+)</text>
        <dbReference type="Rhea" id="RHEA:27966"/>
        <dbReference type="ChEBI" id="CHEBI:15343"/>
        <dbReference type="ChEBI" id="CHEBI:15377"/>
        <dbReference type="ChEBI" id="CHEBI:15378"/>
        <dbReference type="ChEBI" id="CHEBI:18036"/>
        <dbReference type="ChEBI" id="CHEBI:58462"/>
        <dbReference type="ChEBI" id="CHEBI:61032"/>
        <dbReference type="EC" id="4.1.2.50"/>
    </reaction>
</comment>
<evidence type="ECO:0000256" key="7">
    <source>
        <dbReference type="ARBA" id="ARBA00022833"/>
    </source>
</evidence>
<evidence type="ECO:0000313" key="12">
    <source>
        <dbReference type="Proteomes" id="UP000008805"/>
    </source>
</evidence>
<dbReference type="InterPro" id="IPR038418">
    <property type="entry name" value="6-PTP_synth/QueD_sf"/>
</dbReference>
<dbReference type="NCBIfam" id="TIGR03367">
    <property type="entry name" value="queuosine_QueD"/>
    <property type="match status" value="1"/>
</dbReference>
<keyword evidence="8 11" id="KW-0456">Lyase</keyword>
<dbReference type="KEGG" id="gpa:GPA_06370"/>
<dbReference type="PATRIC" id="fig|657308.3.peg.199"/>
<keyword evidence="6" id="KW-0479">Metal-binding</keyword>
<keyword evidence="12" id="KW-1185">Reference proteome</keyword>
<sequence length="168" mass="18616">MEGSTVEGGAREPGRDAAQETCAMQRNAPYDGPGKLSGSMHLHVGGGHYELTVRDCFDAAHALPGYDGPCQYLHGHTWEVEVTIAGQHLDDVGMLYDFKDAKRDLHGVLENFDHRCLNDVPPFDEINPTAEHLARVVFYELEKTFPAHISLMEVAVWESPAAKVVYRP</sequence>
<evidence type="ECO:0000256" key="8">
    <source>
        <dbReference type="ARBA" id="ARBA00023239"/>
    </source>
</evidence>
<name>D6E736_9ACTN</name>
<dbReference type="Proteomes" id="UP000008805">
    <property type="component" value="Chromosome"/>
</dbReference>
<dbReference type="EC" id="4.1.2.50" evidence="4"/>
<protein>
    <recommendedName>
        <fullName evidence="5">6-carboxy-5,6,7,8-tetrahydropterin synthase</fullName>
        <ecNumber evidence="4">4.1.2.50</ecNumber>
    </recommendedName>
    <alternativeName>
        <fullName evidence="9">Queuosine biosynthesis protein QueD</fullName>
    </alternativeName>
</protein>
<comment type="similarity">
    <text evidence="3">Belongs to the PTPS family. QueD subfamily.</text>
</comment>
<dbReference type="HOGENOM" id="CLU_111016_6_3_11"/>
<evidence type="ECO:0000256" key="4">
    <source>
        <dbReference type="ARBA" id="ARBA00012982"/>
    </source>
</evidence>
<keyword evidence="7" id="KW-0862">Zinc</keyword>
<dbReference type="AlphaFoldDB" id="D6E736"/>
<comment type="cofactor">
    <cofactor evidence="1">
        <name>Zn(2+)</name>
        <dbReference type="ChEBI" id="CHEBI:29105"/>
    </cofactor>
</comment>
<dbReference type="EMBL" id="FP929047">
    <property type="protein sequence ID" value="CBL03533.1"/>
    <property type="molecule type" value="Genomic_DNA"/>
</dbReference>
<dbReference type="GO" id="GO:0046872">
    <property type="term" value="F:metal ion binding"/>
    <property type="evidence" value="ECO:0007669"/>
    <property type="project" value="UniProtKB-KW"/>
</dbReference>
<dbReference type="InterPro" id="IPR007115">
    <property type="entry name" value="6-PTP_synth/QueD"/>
</dbReference>
<comment type="pathway">
    <text evidence="2">Purine metabolism; 7-cyano-7-deazaguanine biosynthesis.</text>
</comment>
<dbReference type="Pfam" id="PF01242">
    <property type="entry name" value="PTPS"/>
    <property type="match status" value="1"/>
</dbReference>
<accession>D6E736</accession>
<evidence type="ECO:0000256" key="5">
    <source>
        <dbReference type="ARBA" id="ARBA00018141"/>
    </source>
</evidence>
<reference evidence="11 12" key="1">
    <citation type="submission" date="2010-03" db="EMBL/GenBank/DDBJ databases">
        <title>The genome sequence of Gordonibacter pamelaeae 7-10-1-bT.</title>
        <authorList>
            <consortium name="metaHIT consortium -- http://www.metahit.eu/"/>
            <person name="Pajon A."/>
            <person name="Turner K."/>
            <person name="Parkhill J."/>
            <person name="Timmis K."/>
            <person name="Oxley A."/>
            <person name="Wurdemann D."/>
        </authorList>
    </citation>
    <scope>NUCLEOTIDE SEQUENCE [LARGE SCALE GENOMIC DNA]</scope>
    <source>
        <strain evidence="12">7-10-1-b</strain>
    </source>
</reference>
<evidence type="ECO:0000256" key="1">
    <source>
        <dbReference type="ARBA" id="ARBA00001947"/>
    </source>
</evidence>
<dbReference type="GO" id="GO:0070497">
    <property type="term" value="F:6-carboxytetrahydropterin synthase activity"/>
    <property type="evidence" value="ECO:0007669"/>
    <property type="project" value="UniProtKB-EC"/>
</dbReference>
<dbReference type="PANTHER" id="PTHR12589:SF7">
    <property type="entry name" value="6-PYRUVOYL TETRAHYDROBIOPTERIN SYNTHASE"/>
    <property type="match status" value="1"/>
</dbReference>
<evidence type="ECO:0000256" key="3">
    <source>
        <dbReference type="ARBA" id="ARBA00008900"/>
    </source>
</evidence>
<evidence type="ECO:0000256" key="6">
    <source>
        <dbReference type="ARBA" id="ARBA00022723"/>
    </source>
</evidence>
<evidence type="ECO:0000256" key="2">
    <source>
        <dbReference type="ARBA" id="ARBA00005061"/>
    </source>
</evidence>
<reference evidence="11 12" key="2">
    <citation type="submission" date="2010-03" db="EMBL/GenBank/DDBJ databases">
        <authorList>
            <person name="Pajon A."/>
        </authorList>
    </citation>
    <scope>NUCLEOTIDE SEQUENCE [LARGE SCALE GENOMIC DNA]</scope>
    <source>
        <strain evidence="12">7-10-1-b</strain>
    </source>
</reference>
<proteinExistence type="inferred from homology"/>
<evidence type="ECO:0000313" key="11">
    <source>
        <dbReference type="EMBL" id="CBL03533.1"/>
    </source>
</evidence>
<evidence type="ECO:0000256" key="10">
    <source>
        <dbReference type="ARBA" id="ARBA00048807"/>
    </source>
</evidence>
<dbReference type="UniPathway" id="UPA00391"/>
<organism evidence="11 12">
    <name type="scientific">Gordonibacter pamelaeae 7-10-1-b</name>
    <dbReference type="NCBI Taxonomy" id="657308"/>
    <lineage>
        <taxon>Bacteria</taxon>
        <taxon>Bacillati</taxon>
        <taxon>Actinomycetota</taxon>
        <taxon>Coriobacteriia</taxon>
        <taxon>Eggerthellales</taxon>
        <taxon>Eggerthellaceae</taxon>
        <taxon>Gordonibacter</taxon>
    </lineage>
</organism>